<name>A0ABS9VYN6_9BIFI</name>
<feature type="domain" description="GIY-YIG" evidence="1">
    <location>
        <begin position="59"/>
        <end position="159"/>
    </location>
</feature>
<keyword evidence="3" id="KW-1185">Reference proteome</keyword>
<protein>
    <submittedName>
        <fullName evidence="2">DUF2075 domain-containing protein</fullName>
    </submittedName>
</protein>
<dbReference type="Gene3D" id="3.40.50.300">
    <property type="entry name" value="P-loop containing nucleotide triphosphate hydrolases"/>
    <property type="match status" value="1"/>
</dbReference>
<organism evidence="2 3">
    <name type="scientific">Bifidobacterium amazonense</name>
    <dbReference type="NCBI Taxonomy" id="2809027"/>
    <lineage>
        <taxon>Bacteria</taxon>
        <taxon>Bacillati</taxon>
        <taxon>Actinomycetota</taxon>
        <taxon>Actinomycetes</taxon>
        <taxon>Bifidobacteriales</taxon>
        <taxon>Bifidobacteriaceae</taxon>
        <taxon>Bifidobacterium</taxon>
    </lineage>
</organism>
<accession>A0ABS9VYN6</accession>
<proteinExistence type="predicted"/>
<dbReference type="PROSITE" id="PS50164">
    <property type="entry name" value="GIY_YIG"/>
    <property type="match status" value="1"/>
</dbReference>
<reference evidence="2 3" key="2">
    <citation type="journal article" date="2021" name="Syst. Appl. Microbiol.">
        <title>Phylogenetic classification of ten novel species belonging to the genus Bifidobacterium comprising B. phasiani sp. nov., B. pongonis sp. nov., B. saguinibicoloris sp. nov., B. colobi sp. nov., B. simiiventris sp. nov., B. santillanense sp. nov., B. miconis sp. nov., B. amazonense sp. nov., B. pluvialisilvae sp. nov., and B. miconisargentati sp. nov.</title>
        <authorList>
            <person name="Lugli G.A."/>
            <person name="Calvete-Torre I."/>
            <person name="Alessandri G."/>
            <person name="Milani C."/>
            <person name="Turroni F."/>
            <person name="Laiolo P."/>
            <person name="Ossiprandi M.C."/>
            <person name="Margolles A."/>
            <person name="Ruiz L."/>
            <person name="Ventura M."/>
        </authorList>
    </citation>
    <scope>NUCLEOTIDE SEQUENCE [LARGE SCALE GENOMIC DNA]</scope>
    <source>
        <strain evidence="2 3">MA1</strain>
    </source>
</reference>
<gene>
    <name evidence="2" type="ORF">JS533_012330</name>
</gene>
<dbReference type="Pfam" id="PF09848">
    <property type="entry name" value="SLFN-g3_helicase"/>
    <property type="match status" value="1"/>
</dbReference>
<dbReference type="InterPro" id="IPR027417">
    <property type="entry name" value="P-loop_NTPase"/>
</dbReference>
<evidence type="ECO:0000313" key="2">
    <source>
        <dbReference type="EMBL" id="MCH9277041.1"/>
    </source>
</evidence>
<dbReference type="EMBL" id="JAFEJT020000076">
    <property type="protein sequence ID" value="MCH9277041.1"/>
    <property type="molecule type" value="Genomic_DNA"/>
</dbReference>
<dbReference type="RefSeq" id="WP_241514989.1">
    <property type="nucleotide sequence ID" value="NZ_JAFEJT020000076.1"/>
</dbReference>
<dbReference type="InterPro" id="IPR018647">
    <property type="entry name" value="SLFN_3-like_DNA/RNA_helicase"/>
</dbReference>
<reference evidence="2 3" key="1">
    <citation type="journal article" date="2021" name="Environ. Microbiol.">
        <title>Genetic insights into the dark matter of the mammalian gut microbiota through targeted genome reconstruction.</title>
        <authorList>
            <person name="Lugli G.A."/>
            <person name="Alessandri G."/>
            <person name="Milani C."/>
            <person name="Viappiani A."/>
            <person name="Fontana F."/>
            <person name="Tarracchini C."/>
            <person name="Mancabelli L."/>
            <person name="Argentini C."/>
            <person name="Ruiz L."/>
            <person name="Margolles A."/>
            <person name="van Sinderen D."/>
            <person name="Turroni F."/>
            <person name="Ventura M."/>
        </authorList>
    </citation>
    <scope>NUCLEOTIDE SEQUENCE [LARGE SCALE GENOMIC DNA]</scope>
    <source>
        <strain evidence="2 3">MA1</strain>
    </source>
</reference>
<dbReference type="Proteomes" id="UP000710815">
    <property type="component" value="Unassembled WGS sequence"/>
</dbReference>
<evidence type="ECO:0000313" key="3">
    <source>
        <dbReference type="Proteomes" id="UP000710815"/>
    </source>
</evidence>
<dbReference type="SUPFAM" id="SSF52540">
    <property type="entry name" value="P-loop containing nucleoside triphosphate hydrolases"/>
    <property type="match status" value="1"/>
</dbReference>
<evidence type="ECO:0000259" key="1">
    <source>
        <dbReference type="PROSITE" id="PS50164"/>
    </source>
</evidence>
<dbReference type="InterPro" id="IPR000305">
    <property type="entry name" value="GIY-YIG_endonuc"/>
</dbReference>
<dbReference type="CDD" id="cd10439">
    <property type="entry name" value="GIY-YIG_COG3410"/>
    <property type="match status" value="1"/>
</dbReference>
<comment type="caution">
    <text evidence="2">The sequence shown here is derived from an EMBL/GenBank/DDBJ whole genome shotgun (WGS) entry which is preliminary data.</text>
</comment>
<dbReference type="SMART" id="SM00382">
    <property type="entry name" value="AAA"/>
    <property type="match status" value="1"/>
</dbReference>
<sequence length="715" mass="81129">MNMKTDAPSLRIVNLPYGRHDQADFRHALELQLRESVAMPKSESLLDRFLLEQLVYLTEYPTVYVVYSDEKNRHSNHTEYTVYVGETNDIVHRTVQHLTIDPRTRTDWKAIADAVGNDPCAVRQYVISHPLFNKSLTLDIENRLMHYMSSAPSVKRLNNRRTNAQGKYYTSDRFDEIFTQIWLGLHRDDPELFPAEEIIRDSALFKASPFHRLSPEQMDAEEMILTRLTAVLAEKPDADNECGRHASRPKLIFVQGAAGTGKTVLLSHLFYRIRTELGTYAMRYPDMDEDADLLYSSGGRTGELSAFVLVNHKEQVHVYNQIATKLGLQKQSGEVVMLPTQFINRFSYKKEGSERRDPSKPNGHADIVLVDEAHLLATQGNQGYSGKNQLYDILRRAKIVVAVFDPDQILQTRQQWHPETMRMMGLTGGMSTDEKSDAMFHTVTYGKSEGLEPISIDVAHVRLDRQFRIAASDSMIRWINDFASGTALDRLPSDRRDPRTGQSYEVKVFDSPMALHEAIVDKAREESGGWNGVGLSRLLATYDWPYSSASKNKDDPHGYWNVALHRDESGTWQRGTAYEGTIAADEQFVLPWNYQLTDPDPGKLDKDLAWAEKPYTVDEVGSIFTIQGFDLNVAGVIIGPSVTYRDGRIVFDTSASRNYLATNKRKDFVGGHLGDCAESNLRHELNVLLKRGVHGLYLFAVDTALQRRLKECCAR</sequence>
<dbReference type="InterPro" id="IPR003593">
    <property type="entry name" value="AAA+_ATPase"/>
</dbReference>